<keyword evidence="3 5" id="KW-0067">ATP-binding</keyword>
<sequence>MGTLVLEGLARRYGATVAVERVDLDVQDGELVALLGPSGCGKTTTLRMVAGFVPPSAGRVLIGGRDVTRAAPHGRDTGMVFQSYALFPHMSVGQNVAFGLEMRKVGRAERERRVTEALRLVRLEGLADRLPRQLSGGQQQRVALARALVVNPAVFLLDEPLSNLDAKLRAEVRFEIRALQQRLGLTTLFVTHDQEEALTMADRLVVMDRGRVRQIGNAEALYERPADAFVAGFIGRCNLLRGALESPGRFRAAGGATLPCAPGAAPADSVLALRPERVSVETRGEGLPARLLAVTYLGAQTEYHLDLGGTKLLAIRATPAEDDPRRALAPGDAVTVHWSPAEARLLPALPGDLVEEAA</sequence>
<keyword evidence="6" id="KW-1185">Reference proteome</keyword>
<dbReference type="InterPro" id="IPR008995">
    <property type="entry name" value="Mo/tungstate-bd_C_term_dom"/>
</dbReference>
<evidence type="ECO:0000256" key="1">
    <source>
        <dbReference type="ARBA" id="ARBA00022448"/>
    </source>
</evidence>
<dbReference type="Gene3D" id="3.40.50.300">
    <property type="entry name" value="P-loop containing nucleotide triphosphate hydrolases"/>
    <property type="match status" value="1"/>
</dbReference>
<dbReference type="EMBL" id="JAUFPN010000147">
    <property type="protein sequence ID" value="MDN3565453.1"/>
    <property type="molecule type" value="Genomic_DNA"/>
</dbReference>
<evidence type="ECO:0000259" key="4">
    <source>
        <dbReference type="PROSITE" id="PS50893"/>
    </source>
</evidence>
<dbReference type="Gene3D" id="2.40.50.100">
    <property type="match status" value="1"/>
</dbReference>
<evidence type="ECO:0000256" key="3">
    <source>
        <dbReference type="ARBA" id="ARBA00022840"/>
    </source>
</evidence>
<keyword evidence="1" id="KW-0813">Transport</keyword>
<protein>
    <submittedName>
        <fullName evidence="5">ABC transporter ATP-binding protein</fullName>
    </submittedName>
</protein>
<dbReference type="PROSITE" id="PS50893">
    <property type="entry name" value="ABC_TRANSPORTER_2"/>
    <property type="match status" value="1"/>
</dbReference>
<evidence type="ECO:0000313" key="6">
    <source>
        <dbReference type="Proteomes" id="UP001529369"/>
    </source>
</evidence>
<evidence type="ECO:0000313" key="5">
    <source>
        <dbReference type="EMBL" id="MDN3565453.1"/>
    </source>
</evidence>
<feature type="domain" description="ABC transporter" evidence="4">
    <location>
        <begin position="4"/>
        <end position="234"/>
    </location>
</feature>
<dbReference type="InterPro" id="IPR003439">
    <property type="entry name" value="ABC_transporter-like_ATP-bd"/>
</dbReference>
<dbReference type="Pfam" id="PF08402">
    <property type="entry name" value="TOBE_2"/>
    <property type="match status" value="1"/>
</dbReference>
<dbReference type="InterPro" id="IPR050093">
    <property type="entry name" value="ABC_SmlMolc_Importer"/>
</dbReference>
<evidence type="ECO:0000256" key="2">
    <source>
        <dbReference type="ARBA" id="ARBA00022741"/>
    </source>
</evidence>
<keyword evidence="2" id="KW-0547">Nucleotide-binding</keyword>
<gene>
    <name evidence="5" type="ORF">QWZ14_13880</name>
</gene>
<name>A0ABT8A7F4_9PROT</name>
<proteinExistence type="predicted"/>
<comment type="caution">
    <text evidence="5">The sequence shown here is derived from an EMBL/GenBank/DDBJ whole genome shotgun (WGS) entry which is preliminary data.</text>
</comment>
<dbReference type="PANTHER" id="PTHR42781">
    <property type="entry name" value="SPERMIDINE/PUTRESCINE IMPORT ATP-BINDING PROTEIN POTA"/>
    <property type="match status" value="1"/>
</dbReference>
<dbReference type="RefSeq" id="WP_290317285.1">
    <property type="nucleotide sequence ID" value="NZ_JAUFPN010000147.1"/>
</dbReference>
<dbReference type="SMART" id="SM00382">
    <property type="entry name" value="AAA"/>
    <property type="match status" value="1"/>
</dbReference>
<dbReference type="GO" id="GO:0005524">
    <property type="term" value="F:ATP binding"/>
    <property type="evidence" value="ECO:0007669"/>
    <property type="project" value="UniProtKB-KW"/>
</dbReference>
<reference evidence="6" key="1">
    <citation type="journal article" date="2019" name="Int. J. Syst. Evol. Microbiol.">
        <title>The Global Catalogue of Microorganisms (GCM) 10K type strain sequencing project: providing services to taxonomists for standard genome sequencing and annotation.</title>
        <authorList>
            <consortium name="The Broad Institute Genomics Platform"/>
            <consortium name="The Broad Institute Genome Sequencing Center for Infectious Disease"/>
            <person name="Wu L."/>
            <person name="Ma J."/>
        </authorList>
    </citation>
    <scope>NUCLEOTIDE SEQUENCE [LARGE SCALE GENOMIC DNA]</scope>
    <source>
        <strain evidence="6">CECT 7131</strain>
    </source>
</reference>
<dbReference type="PANTHER" id="PTHR42781:SF4">
    <property type="entry name" value="SPERMIDINE_PUTRESCINE IMPORT ATP-BINDING PROTEIN POTA"/>
    <property type="match status" value="1"/>
</dbReference>
<dbReference type="SUPFAM" id="SSF50331">
    <property type="entry name" value="MOP-like"/>
    <property type="match status" value="1"/>
</dbReference>
<dbReference type="SUPFAM" id="SSF52540">
    <property type="entry name" value="P-loop containing nucleoside triphosphate hydrolases"/>
    <property type="match status" value="1"/>
</dbReference>
<dbReference type="PROSITE" id="PS00211">
    <property type="entry name" value="ABC_TRANSPORTER_1"/>
    <property type="match status" value="1"/>
</dbReference>
<dbReference type="Proteomes" id="UP001529369">
    <property type="component" value="Unassembled WGS sequence"/>
</dbReference>
<organism evidence="5 6">
    <name type="scientific">Paeniroseomonas aquatica</name>
    <dbReference type="NCBI Taxonomy" id="373043"/>
    <lineage>
        <taxon>Bacteria</taxon>
        <taxon>Pseudomonadati</taxon>
        <taxon>Pseudomonadota</taxon>
        <taxon>Alphaproteobacteria</taxon>
        <taxon>Acetobacterales</taxon>
        <taxon>Acetobacteraceae</taxon>
        <taxon>Paeniroseomonas</taxon>
    </lineage>
</organism>
<accession>A0ABT8A7F4</accession>
<dbReference type="InterPro" id="IPR003593">
    <property type="entry name" value="AAA+_ATPase"/>
</dbReference>
<dbReference type="InterPro" id="IPR027417">
    <property type="entry name" value="P-loop_NTPase"/>
</dbReference>
<dbReference type="InterPro" id="IPR013611">
    <property type="entry name" value="Transp-assoc_OB_typ2"/>
</dbReference>
<dbReference type="InterPro" id="IPR017871">
    <property type="entry name" value="ABC_transporter-like_CS"/>
</dbReference>
<dbReference type="Pfam" id="PF00005">
    <property type="entry name" value="ABC_tran"/>
    <property type="match status" value="1"/>
</dbReference>